<dbReference type="RefSeq" id="WP_224834922.1">
    <property type="nucleotide sequence ID" value="NZ_AP027268.1"/>
</dbReference>
<proteinExistence type="inferred from homology"/>
<dbReference type="Gene3D" id="1.10.1740.10">
    <property type="match status" value="1"/>
</dbReference>
<dbReference type="NCBIfam" id="TIGR02937">
    <property type="entry name" value="sigma70-ECF"/>
    <property type="match status" value="1"/>
</dbReference>
<dbReference type="Proteomes" id="UP001330184">
    <property type="component" value="Chromosome"/>
</dbReference>
<dbReference type="SUPFAM" id="SSF88946">
    <property type="entry name" value="Sigma2 domain of RNA polymerase sigma factors"/>
    <property type="match status" value="1"/>
</dbReference>
<dbReference type="AlphaFoldDB" id="A0AA48HKT9"/>
<sequence length="186" mass="22053">MDSLSVFREIQQKNQFVFKRFFEDTYEDLVQYADSYLFEKSISEDIVQEVFIYLWENASKIKIATSFNAYLFTMVRNRCLNHLKSIKITDRAKVLDMQHFIGTDYELDVFSEEDQLIIHNQVLKVVEMLPSKMQRIVRMKYIENYKYVDIAEELGISVNTVKTQLKRAKIRIAEQLITVIAVLLTK</sequence>
<evidence type="ECO:0000259" key="6">
    <source>
        <dbReference type="Pfam" id="PF08281"/>
    </source>
</evidence>
<dbReference type="InterPro" id="IPR013324">
    <property type="entry name" value="RNA_pol_sigma_r3/r4-like"/>
</dbReference>
<evidence type="ECO:0000256" key="4">
    <source>
        <dbReference type="ARBA" id="ARBA00023163"/>
    </source>
</evidence>
<dbReference type="InterPro" id="IPR013249">
    <property type="entry name" value="RNA_pol_sigma70_r4_t2"/>
</dbReference>
<evidence type="ECO:0000313" key="7">
    <source>
        <dbReference type="EMBL" id="BDW93525.1"/>
    </source>
</evidence>
<dbReference type="Gene3D" id="1.10.10.10">
    <property type="entry name" value="Winged helix-like DNA-binding domain superfamily/Winged helix DNA-binding domain"/>
    <property type="match status" value="1"/>
</dbReference>
<evidence type="ECO:0000256" key="2">
    <source>
        <dbReference type="ARBA" id="ARBA00023015"/>
    </source>
</evidence>
<dbReference type="InterPro" id="IPR007627">
    <property type="entry name" value="RNA_pol_sigma70_r2"/>
</dbReference>
<dbReference type="InterPro" id="IPR014327">
    <property type="entry name" value="RNA_pol_sigma70_bacteroid"/>
</dbReference>
<dbReference type="Pfam" id="PF08281">
    <property type="entry name" value="Sigma70_r4_2"/>
    <property type="match status" value="1"/>
</dbReference>
<name>A0AA48HKT9_9FLAO</name>
<keyword evidence="7" id="KW-0240">DNA-directed RNA polymerase</keyword>
<dbReference type="NCBIfam" id="TIGR02985">
    <property type="entry name" value="Sig70_bacteroi1"/>
    <property type="match status" value="1"/>
</dbReference>
<evidence type="ECO:0000313" key="8">
    <source>
        <dbReference type="Proteomes" id="UP001330184"/>
    </source>
</evidence>
<keyword evidence="3" id="KW-0731">Sigma factor</keyword>
<dbReference type="InterPro" id="IPR013325">
    <property type="entry name" value="RNA_pol_sigma_r2"/>
</dbReference>
<evidence type="ECO:0000256" key="3">
    <source>
        <dbReference type="ARBA" id="ARBA00023082"/>
    </source>
</evidence>
<dbReference type="GO" id="GO:0016987">
    <property type="term" value="F:sigma factor activity"/>
    <property type="evidence" value="ECO:0007669"/>
    <property type="project" value="UniProtKB-KW"/>
</dbReference>
<dbReference type="InterPro" id="IPR039425">
    <property type="entry name" value="RNA_pol_sigma-70-like"/>
</dbReference>
<protein>
    <submittedName>
        <fullName evidence="7">DNA-directed RNA polymerase sigma-70 factor</fullName>
    </submittedName>
</protein>
<reference evidence="7 8" key="1">
    <citation type="submission" date="2023-01" db="EMBL/GenBank/DDBJ databases">
        <title>Complete genome sequence of Muricauda aquimarina strain IFOP_LL357.</title>
        <authorList>
            <person name="Gajardo G."/>
            <person name="Ueki S."/>
            <person name="Maruyama F."/>
        </authorList>
    </citation>
    <scope>NUCLEOTIDE SEQUENCE [LARGE SCALE GENOMIC DNA]</scope>
    <source>
        <strain evidence="7 8">IFOP_LL357</strain>
    </source>
</reference>
<evidence type="ECO:0000256" key="1">
    <source>
        <dbReference type="ARBA" id="ARBA00010641"/>
    </source>
</evidence>
<dbReference type="EMBL" id="AP027268">
    <property type="protein sequence ID" value="BDW93525.1"/>
    <property type="molecule type" value="Genomic_DNA"/>
</dbReference>
<dbReference type="Pfam" id="PF04542">
    <property type="entry name" value="Sigma70_r2"/>
    <property type="match status" value="1"/>
</dbReference>
<dbReference type="CDD" id="cd06171">
    <property type="entry name" value="Sigma70_r4"/>
    <property type="match status" value="1"/>
</dbReference>
<dbReference type="SUPFAM" id="SSF88659">
    <property type="entry name" value="Sigma3 and sigma4 domains of RNA polymerase sigma factors"/>
    <property type="match status" value="1"/>
</dbReference>
<comment type="similarity">
    <text evidence="1">Belongs to the sigma-70 factor family. ECF subfamily.</text>
</comment>
<feature type="domain" description="RNA polymerase sigma-70 region 2" evidence="5">
    <location>
        <begin position="22"/>
        <end position="85"/>
    </location>
</feature>
<keyword evidence="4" id="KW-0804">Transcription</keyword>
<evidence type="ECO:0000259" key="5">
    <source>
        <dbReference type="Pfam" id="PF04542"/>
    </source>
</evidence>
<dbReference type="InterPro" id="IPR014284">
    <property type="entry name" value="RNA_pol_sigma-70_dom"/>
</dbReference>
<feature type="domain" description="RNA polymerase sigma factor 70 region 4 type 2" evidence="6">
    <location>
        <begin position="120"/>
        <end position="171"/>
    </location>
</feature>
<dbReference type="GO" id="GO:0006352">
    <property type="term" value="P:DNA-templated transcription initiation"/>
    <property type="evidence" value="ECO:0007669"/>
    <property type="project" value="InterPro"/>
</dbReference>
<accession>A0AA48HKT9</accession>
<gene>
    <name evidence="7" type="ORF">MACH07_23570</name>
</gene>
<dbReference type="GO" id="GO:0003677">
    <property type="term" value="F:DNA binding"/>
    <property type="evidence" value="ECO:0007669"/>
    <property type="project" value="InterPro"/>
</dbReference>
<dbReference type="GO" id="GO:0000428">
    <property type="term" value="C:DNA-directed RNA polymerase complex"/>
    <property type="evidence" value="ECO:0007669"/>
    <property type="project" value="UniProtKB-KW"/>
</dbReference>
<keyword evidence="8" id="KW-1185">Reference proteome</keyword>
<organism evidence="7 8">
    <name type="scientific">Flagellimonas marinaquae</name>
    <dbReference type="NCBI Taxonomy" id="254955"/>
    <lineage>
        <taxon>Bacteria</taxon>
        <taxon>Pseudomonadati</taxon>
        <taxon>Bacteroidota</taxon>
        <taxon>Flavobacteriia</taxon>
        <taxon>Flavobacteriales</taxon>
        <taxon>Flavobacteriaceae</taxon>
        <taxon>Flagellimonas</taxon>
    </lineage>
</organism>
<keyword evidence="2" id="KW-0805">Transcription regulation</keyword>
<dbReference type="PANTHER" id="PTHR43133">
    <property type="entry name" value="RNA POLYMERASE ECF-TYPE SIGMA FACTO"/>
    <property type="match status" value="1"/>
</dbReference>
<dbReference type="PANTHER" id="PTHR43133:SF46">
    <property type="entry name" value="RNA POLYMERASE SIGMA-70 FACTOR ECF SUBFAMILY"/>
    <property type="match status" value="1"/>
</dbReference>
<dbReference type="InterPro" id="IPR036388">
    <property type="entry name" value="WH-like_DNA-bd_sf"/>
</dbReference>